<dbReference type="RefSeq" id="WP_377091546.1">
    <property type="nucleotide sequence ID" value="NZ_JBHSJL010000014.1"/>
</dbReference>
<keyword evidence="9 10" id="KW-0238">DNA-binding</keyword>
<dbReference type="InterPro" id="IPR040980">
    <property type="entry name" value="SWI2_SNF2"/>
</dbReference>
<evidence type="ECO:0000256" key="8">
    <source>
        <dbReference type="ARBA" id="ARBA00022840"/>
    </source>
</evidence>
<protein>
    <recommendedName>
        <fullName evidence="10">Type I restriction enzyme endonuclease subunit</fullName>
        <shortName evidence="10">R protein</shortName>
        <ecNumber evidence="10">3.1.21.3</ecNumber>
    </recommendedName>
</protein>
<dbReference type="Pfam" id="PF04313">
    <property type="entry name" value="HSDR_N"/>
    <property type="match status" value="1"/>
</dbReference>
<dbReference type="InterPro" id="IPR055180">
    <property type="entry name" value="HsdR_RecA-like_helicase_dom_2"/>
</dbReference>
<dbReference type="Gene3D" id="3.90.1570.50">
    <property type="match status" value="1"/>
</dbReference>
<evidence type="ECO:0000256" key="7">
    <source>
        <dbReference type="ARBA" id="ARBA00022801"/>
    </source>
</evidence>
<comment type="catalytic activity">
    <reaction evidence="1 10">
        <text>Endonucleolytic cleavage of DNA to give random double-stranded fragments with terminal 5'-phosphates, ATP is simultaneously hydrolyzed.</text>
        <dbReference type="EC" id="3.1.21.3"/>
    </reaction>
</comment>
<evidence type="ECO:0000256" key="6">
    <source>
        <dbReference type="ARBA" id="ARBA00022759"/>
    </source>
</evidence>
<dbReference type="CDD" id="cd22332">
    <property type="entry name" value="HsdR_N"/>
    <property type="match status" value="1"/>
</dbReference>
<dbReference type="Gene3D" id="1.20.58.910">
    <property type="match status" value="1"/>
</dbReference>
<dbReference type="InterPro" id="IPR007409">
    <property type="entry name" value="Restrct_endonuc_type1_HsdR_N"/>
</dbReference>
<reference evidence="13" key="1">
    <citation type="journal article" date="2019" name="Int. J. Syst. Evol. Microbiol.">
        <title>The Global Catalogue of Microorganisms (GCM) 10K type strain sequencing project: providing services to taxonomists for standard genome sequencing and annotation.</title>
        <authorList>
            <consortium name="The Broad Institute Genomics Platform"/>
            <consortium name="The Broad Institute Genome Sequencing Center for Infectious Disease"/>
            <person name="Wu L."/>
            <person name="Ma J."/>
        </authorList>
    </citation>
    <scope>NUCLEOTIDE SEQUENCE [LARGE SCALE GENOMIC DNA]</scope>
    <source>
        <strain evidence="13">CCUG 57942</strain>
    </source>
</reference>
<dbReference type="Pfam" id="PF12008">
    <property type="entry name" value="EcoR124_C"/>
    <property type="match status" value="1"/>
</dbReference>
<dbReference type="CDD" id="cd18800">
    <property type="entry name" value="SF2_C_EcoR124I-like"/>
    <property type="match status" value="1"/>
</dbReference>
<dbReference type="Pfam" id="PF22679">
    <property type="entry name" value="T1R_D3-like"/>
    <property type="match status" value="1"/>
</dbReference>
<evidence type="ECO:0000256" key="10">
    <source>
        <dbReference type="RuleBase" id="RU364115"/>
    </source>
</evidence>
<comment type="caution">
    <text evidence="12">The sequence shown here is derived from an EMBL/GenBank/DDBJ whole genome shotgun (WGS) entry which is preliminary data.</text>
</comment>
<keyword evidence="5 10" id="KW-0680">Restriction system</keyword>
<evidence type="ECO:0000256" key="4">
    <source>
        <dbReference type="ARBA" id="ARBA00022741"/>
    </source>
</evidence>
<keyword evidence="6 12" id="KW-0255">Endonuclease</keyword>
<dbReference type="InterPro" id="IPR014001">
    <property type="entry name" value="Helicase_ATP-bd"/>
</dbReference>
<dbReference type="InterPro" id="IPR022625">
    <property type="entry name" value="TypeI_RM_Rsu_C"/>
</dbReference>
<dbReference type="InterPro" id="IPR027417">
    <property type="entry name" value="P-loop_NTPase"/>
</dbReference>
<dbReference type="PROSITE" id="PS51192">
    <property type="entry name" value="HELICASE_ATP_BIND_1"/>
    <property type="match status" value="1"/>
</dbReference>
<keyword evidence="13" id="KW-1185">Reference proteome</keyword>
<comment type="similarity">
    <text evidence="2 10">Belongs to the HsdR family.</text>
</comment>
<evidence type="ECO:0000313" key="12">
    <source>
        <dbReference type="EMBL" id="MFD2157887.1"/>
    </source>
</evidence>
<comment type="function">
    <text evidence="10">Subunit R is required for both nuclease and ATPase activities, but not for modification.</text>
</comment>
<dbReference type="NCBIfam" id="TIGR00348">
    <property type="entry name" value="hsdR"/>
    <property type="match status" value="1"/>
</dbReference>
<keyword evidence="3" id="KW-0540">Nuclease</keyword>
<dbReference type="SUPFAM" id="SSF52540">
    <property type="entry name" value="P-loop containing nucleoside triphosphate hydrolases"/>
    <property type="match status" value="2"/>
</dbReference>
<evidence type="ECO:0000256" key="1">
    <source>
        <dbReference type="ARBA" id="ARBA00000851"/>
    </source>
</evidence>
<keyword evidence="7 10" id="KW-0378">Hydrolase</keyword>
<evidence type="ECO:0000256" key="9">
    <source>
        <dbReference type="ARBA" id="ARBA00023125"/>
    </source>
</evidence>
<dbReference type="EC" id="3.1.21.3" evidence="10"/>
<evidence type="ECO:0000259" key="11">
    <source>
        <dbReference type="PROSITE" id="PS51192"/>
    </source>
</evidence>
<evidence type="ECO:0000256" key="2">
    <source>
        <dbReference type="ARBA" id="ARBA00008598"/>
    </source>
</evidence>
<evidence type="ECO:0000256" key="5">
    <source>
        <dbReference type="ARBA" id="ARBA00022747"/>
    </source>
</evidence>
<dbReference type="Proteomes" id="UP001597389">
    <property type="component" value="Unassembled WGS sequence"/>
</dbReference>
<dbReference type="Gene3D" id="3.40.50.300">
    <property type="entry name" value="P-loop containing nucleotide triphosphate hydrolases"/>
    <property type="match status" value="2"/>
</dbReference>
<evidence type="ECO:0000256" key="3">
    <source>
        <dbReference type="ARBA" id="ARBA00022722"/>
    </source>
</evidence>
<organism evidence="12 13">
    <name type="scientific">Rubritalea tangerina</name>
    <dbReference type="NCBI Taxonomy" id="430798"/>
    <lineage>
        <taxon>Bacteria</taxon>
        <taxon>Pseudomonadati</taxon>
        <taxon>Verrucomicrobiota</taxon>
        <taxon>Verrucomicrobiia</taxon>
        <taxon>Verrucomicrobiales</taxon>
        <taxon>Rubritaleaceae</taxon>
        <taxon>Rubritalea</taxon>
    </lineage>
</organism>
<evidence type="ECO:0000313" key="13">
    <source>
        <dbReference type="Proteomes" id="UP001597389"/>
    </source>
</evidence>
<dbReference type="Pfam" id="PF18766">
    <property type="entry name" value="SWI2_SNF2"/>
    <property type="match status" value="1"/>
</dbReference>
<keyword evidence="8 10" id="KW-0067">ATP-binding</keyword>
<dbReference type="CDD" id="cd18030">
    <property type="entry name" value="DEXHc_RE_I_HsdR"/>
    <property type="match status" value="1"/>
</dbReference>
<accession>A0ABW4Z890</accession>
<dbReference type="SMART" id="SM00487">
    <property type="entry name" value="DEXDc"/>
    <property type="match status" value="1"/>
</dbReference>
<sequence length="961" mass="110790">MGSKSEQKLENELVAQLVAQGYEKVAVVDEASLLANLKTQLEAFNGVTLSESEFGKVMNHLTRSNAVFEKAKVLRDKMALERDCVQPDGSASQSSDTIYLDFLDDTDLERNRFQVTQQVTMEGSYKNRYDVTVLVNGLPLLQIELKRRGLELKEAFNQTNRYQRHSYWAGSGLFNFIQLFVISNGVNTKYYANSRGNQSFKQTFYWAQEDNKSIRDLTDFANSFLQREHLAKMLSHYIVLNETDKILMVLRPYQYYATEAIIDRVQNPPKADRNGYIWHTTGSGKTLTSFKASQILTGHTDVHKVVFCVDRKDLDYQTIKEFNAFSKGSVDSTDNTSRLVEQFTDDTKLIVTTLQKLNTAISKPAHLSKMEPLRGKKIIFIFDECHRSQFGDTHQRIVDFFTDHQMFGFTGTPIFAENAASKNGKKRTTKDLFHKKLHSYVITDAIKDENVLRFSVEYVGRYKQKSDSPNNVDIEVEGIDTKELMESPKRLEKITDYILDRHNAKTKNRDFTGMFCVGSVDTLVEYYKLFAQKKAEGKHNLRVATIFSYAANEDDKDADGILDEGGEIIGGDTGNKHTRDYLESFIADYNGMFGTNWSTKDTKSFYGYYQDIAKKVKERKVDILLVVNMFLTGFDSKTLNTLYVDKNLRYHGLIQAYSRTNRILNEVKSQGNIVVFRNLKKRTDEALTLFSNTEAKEEIFIPPYEKYVEVFNQVVEDLTAQCPTADDVKDLPDEEAELAFVKTFRELMRLRNILETYAEFTETDLNIDPQDYADFKSAYLDLYEKVKSQTEKEKVSIIDDVDFELELIHRDVINVQYILQLLAQLYDADEKEQKAIKKRILEAMAGDPELRSKRELIEEFINSTLPEIKDAAQIPESFEEYWELKRRKAFDELVKEEQLNEEGLKKVIDKYVYTGKEPLSNPDIVNIIDKKLKLSERKPTRERVLTKVIDYVSTFIKGIAA</sequence>
<gene>
    <name evidence="12" type="ORF">ACFSW8_03125</name>
</gene>
<name>A0ABW4Z890_9BACT</name>
<dbReference type="InterPro" id="IPR051268">
    <property type="entry name" value="Type-I_R_enzyme_R_subunit"/>
</dbReference>
<dbReference type="EMBL" id="JBHUJB010000015">
    <property type="protein sequence ID" value="MFD2157887.1"/>
    <property type="molecule type" value="Genomic_DNA"/>
</dbReference>
<dbReference type="GO" id="GO:0009035">
    <property type="term" value="F:type I site-specific deoxyribonuclease activity"/>
    <property type="evidence" value="ECO:0007669"/>
    <property type="project" value="UniProtKB-EC"/>
</dbReference>
<dbReference type="InterPro" id="IPR004473">
    <property type="entry name" value="Restrct_endonuc_typeI_HsdR"/>
</dbReference>
<feature type="domain" description="Helicase ATP-binding" evidence="11">
    <location>
        <begin position="266"/>
        <end position="431"/>
    </location>
</feature>
<dbReference type="PANTHER" id="PTHR30195:SF16">
    <property type="entry name" value="TYPE I RESTRICTION ENZYME ENDONUCLEASE SUBUNIT"/>
    <property type="match status" value="1"/>
</dbReference>
<proteinExistence type="inferred from homology"/>
<keyword evidence="4 10" id="KW-0547">Nucleotide-binding</keyword>
<comment type="subunit">
    <text evidence="10">The type I restriction/modification system is composed of three polypeptides R, M and S.</text>
</comment>
<dbReference type="PANTHER" id="PTHR30195">
    <property type="entry name" value="TYPE I SITE-SPECIFIC DEOXYRIBONUCLEASE PROTEIN SUBUNIT M AND R"/>
    <property type="match status" value="1"/>
</dbReference>